<name>A0A8B6M6K7_METTU</name>
<dbReference type="Proteomes" id="UP000485880">
    <property type="component" value="Unassembled WGS sequence"/>
</dbReference>
<evidence type="ECO:0000313" key="2">
    <source>
        <dbReference type="Proteomes" id="UP000485880"/>
    </source>
</evidence>
<dbReference type="AlphaFoldDB" id="A0A8B6M6K7"/>
<comment type="caution">
    <text evidence="1">The sequence shown here is derived from an EMBL/GenBank/DDBJ whole genome shotgun (WGS) entry which is preliminary data.</text>
</comment>
<reference evidence="1 2" key="1">
    <citation type="submission" date="2019-05" db="EMBL/GenBank/DDBJ databases">
        <authorList>
            <person name="Farhan Ul Haque M."/>
        </authorList>
    </citation>
    <scope>NUCLEOTIDE SEQUENCE [LARGE SCALE GENOMIC DNA]</scope>
    <source>
        <strain evidence="1">2</strain>
    </source>
</reference>
<proteinExistence type="predicted"/>
<keyword evidence="2" id="KW-1185">Reference proteome</keyword>
<gene>
    <name evidence="1" type="ORF">MPC4_270044</name>
</gene>
<organism evidence="1 2">
    <name type="scientific">Methylocella tundrae</name>
    <dbReference type="NCBI Taxonomy" id="227605"/>
    <lineage>
        <taxon>Bacteria</taxon>
        <taxon>Pseudomonadati</taxon>
        <taxon>Pseudomonadota</taxon>
        <taxon>Alphaproteobacteria</taxon>
        <taxon>Hyphomicrobiales</taxon>
        <taxon>Beijerinckiaceae</taxon>
        <taxon>Methylocella</taxon>
    </lineage>
</organism>
<sequence>MVFLVNGSSVNKTIRLHAASERTDLFDAGHHLFAIFIPVELSYEFSVARVLCPKFSAGDCRSSGLNARSVGGLKGLGRAAPLSLGRKASLFERREQRTRVSRAFDAHFVSRWIGFDAGLWIDVLQGFCDGLGAAATGHVGDVEAKHGGSPDLFFHLLR</sequence>
<evidence type="ECO:0000313" key="1">
    <source>
        <dbReference type="EMBL" id="VTZ50683.1"/>
    </source>
</evidence>
<accession>A0A8B6M6K7</accession>
<dbReference type="EMBL" id="CABFMQ020000084">
    <property type="protein sequence ID" value="VTZ50683.1"/>
    <property type="molecule type" value="Genomic_DNA"/>
</dbReference>
<protein>
    <submittedName>
        <fullName evidence="1">Uncharacterized protein</fullName>
    </submittedName>
</protein>